<evidence type="ECO:0000256" key="2">
    <source>
        <dbReference type="SAM" id="MobiDB-lite"/>
    </source>
</evidence>
<feature type="compositionally biased region" description="Acidic residues" evidence="2">
    <location>
        <begin position="245"/>
        <end position="260"/>
    </location>
</feature>
<reference evidence="3" key="1">
    <citation type="journal article" date="2020" name="Stud. Mycol.">
        <title>101 Dothideomycetes genomes: a test case for predicting lifestyles and emergence of pathogens.</title>
        <authorList>
            <person name="Haridas S."/>
            <person name="Albert R."/>
            <person name="Binder M."/>
            <person name="Bloem J."/>
            <person name="Labutti K."/>
            <person name="Salamov A."/>
            <person name="Andreopoulos B."/>
            <person name="Baker S."/>
            <person name="Barry K."/>
            <person name="Bills G."/>
            <person name="Bluhm B."/>
            <person name="Cannon C."/>
            <person name="Castanera R."/>
            <person name="Culley D."/>
            <person name="Daum C."/>
            <person name="Ezra D."/>
            <person name="Gonzalez J."/>
            <person name="Henrissat B."/>
            <person name="Kuo A."/>
            <person name="Liang C."/>
            <person name="Lipzen A."/>
            <person name="Lutzoni F."/>
            <person name="Magnuson J."/>
            <person name="Mondo S."/>
            <person name="Nolan M."/>
            <person name="Ohm R."/>
            <person name="Pangilinan J."/>
            <person name="Park H.-J."/>
            <person name="Ramirez L."/>
            <person name="Alfaro M."/>
            <person name="Sun H."/>
            <person name="Tritt A."/>
            <person name="Yoshinaga Y."/>
            <person name="Zwiers L.-H."/>
            <person name="Turgeon B."/>
            <person name="Goodwin S."/>
            <person name="Spatafora J."/>
            <person name="Crous P."/>
            <person name="Grigoriev I."/>
        </authorList>
    </citation>
    <scope>NUCLEOTIDE SEQUENCE</scope>
    <source>
        <strain evidence="3">CBS 107.79</strain>
    </source>
</reference>
<feature type="compositionally biased region" description="Polar residues" evidence="2">
    <location>
        <begin position="223"/>
        <end position="238"/>
    </location>
</feature>
<feature type="compositionally biased region" description="Low complexity" evidence="2">
    <location>
        <begin position="101"/>
        <end position="111"/>
    </location>
</feature>
<feature type="compositionally biased region" description="Basic residues" evidence="2">
    <location>
        <begin position="27"/>
        <end position="39"/>
    </location>
</feature>
<dbReference type="AlphaFoldDB" id="A0A6A5V0A3"/>
<keyword evidence="1" id="KW-0175">Coiled coil</keyword>
<protein>
    <submittedName>
        <fullName evidence="3">Uncharacterized protein</fullName>
    </submittedName>
</protein>
<dbReference type="OrthoDB" id="3946700at2759"/>
<name>A0A6A5V0A3_9PLEO</name>
<feature type="compositionally biased region" description="Low complexity" evidence="2">
    <location>
        <begin position="202"/>
        <end position="222"/>
    </location>
</feature>
<dbReference type="EMBL" id="ML976700">
    <property type="protein sequence ID" value="KAF1970505.1"/>
    <property type="molecule type" value="Genomic_DNA"/>
</dbReference>
<sequence>MGLPVWSFEAPQPSLLKSDPTRPARSPIRRRPARAPRSPRLRDADAQATLSSSRPSRAYPPAPREHPLLTLPALTPNFAPAAHRRRGVTRAHVLRRPETRSPAPEGDAPAGADEDSSEDAVGFPPLRRMGRRTIADGPLPASSLRESWSPATTLDGLGDRERSMSPVVDDHWETMLTGVAPDPIAPTAESSFASAAASASFSTSHPSSRAGSSNSNSAASSRTHLTVPSRRQSWSNDNFLRACDTSEDDSASDTEAEEETISFSMLPPRRAPGVASNEPPPRDPRYSRAIRERSRESTSWVRSFYGEVPFEHARRMEAQLAAEERAATDEERTIDEELRDARTLLERLTRRDDISDDFWASVGLRRPVADRVERIQQRERL</sequence>
<feature type="compositionally biased region" description="Basic residues" evidence="2">
    <location>
        <begin position="82"/>
        <end position="94"/>
    </location>
</feature>
<proteinExistence type="predicted"/>
<feature type="region of interest" description="Disordered" evidence="2">
    <location>
        <begin position="202"/>
        <end position="292"/>
    </location>
</feature>
<accession>A0A6A5V0A3</accession>
<feature type="compositionally biased region" description="Basic and acidic residues" evidence="2">
    <location>
        <begin position="280"/>
        <end position="292"/>
    </location>
</feature>
<evidence type="ECO:0000256" key="1">
    <source>
        <dbReference type="SAM" id="Coils"/>
    </source>
</evidence>
<evidence type="ECO:0000313" key="4">
    <source>
        <dbReference type="Proteomes" id="UP000800036"/>
    </source>
</evidence>
<evidence type="ECO:0000313" key="3">
    <source>
        <dbReference type="EMBL" id="KAF1970505.1"/>
    </source>
</evidence>
<organism evidence="3 4">
    <name type="scientific">Bimuria novae-zelandiae CBS 107.79</name>
    <dbReference type="NCBI Taxonomy" id="1447943"/>
    <lineage>
        <taxon>Eukaryota</taxon>
        <taxon>Fungi</taxon>
        <taxon>Dikarya</taxon>
        <taxon>Ascomycota</taxon>
        <taxon>Pezizomycotina</taxon>
        <taxon>Dothideomycetes</taxon>
        <taxon>Pleosporomycetidae</taxon>
        <taxon>Pleosporales</taxon>
        <taxon>Massarineae</taxon>
        <taxon>Didymosphaeriaceae</taxon>
        <taxon>Bimuria</taxon>
    </lineage>
</organism>
<feature type="coiled-coil region" evidence="1">
    <location>
        <begin position="313"/>
        <end position="351"/>
    </location>
</feature>
<dbReference type="Proteomes" id="UP000800036">
    <property type="component" value="Unassembled WGS sequence"/>
</dbReference>
<gene>
    <name evidence="3" type="ORF">BU23DRAFT_591054</name>
</gene>
<feature type="region of interest" description="Disordered" evidence="2">
    <location>
        <begin position="1"/>
        <end position="164"/>
    </location>
</feature>
<keyword evidence="4" id="KW-1185">Reference proteome</keyword>